<evidence type="ECO:0000256" key="3">
    <source>
        <dbReference type="ARBA" id="ARBA00009640"/>
    </source>
</evidence>
<evidence type="ECO:0000256" key="9">
    <source>
        <dbReference type="RuleBase" id="RU362079"/>
    </source>
</evidence>
<dbReference type="InterPro" id="IPR035907">
    <property type="entry name" value="Hppk_sf"/>
</dbReference>
<keyword evidence="12" id="KW-1185">Reference proteome</keyword>
<dbReference type="Gene3D" id="3.30.1130.10">
    <property type="match status" value="1"/>
</dbReference>
<dbReference type="Proteomes" id="UP000006666">
    <property type="component" value="Chromosome"/>
</dbReference>
<comment type="catalytic activity">
    <reaction evidence="1">
        <text>6-hydroxymethyl-7,8-dihydropterin + ATP = (7,8-dihydropterin-6-yl)methyl diphosphate + AMP + H(+)</text>
        <dbReference type="Rhea" id="RHEA:11412"/>
        <dbReference type="ChEBI" id="CHEBI:15378"/>
        <dbReference type="ChEBI" id="CHEBI:30616"/>
        <dbReference type="ChEBI" id="CHEBI:44841"/>
        <dbReference type="ChEBI" id="CHEBI:72950"/>
        <dbReference type="ChEBI" id="CHEBI:456215"/>
        <dbReference type="EC" id="2.7.6.3"/>
    </reaction>
</comment>
<dbReference type="PANTHER" id="PTHR43071:SF1">
    <property type="entry name" value="2-AMINO-4-HYDROXY-6-HYDROXYMETHYLDIHYDROPTERIDINE PYROPHOSPHOKINASE"/>
    <property type="match status" value="1"/>
</dbReference>
<dbReference type="HOGENOM" id="CLU_023499_1_0_11"/>
<dbReference type="GO" id="GO:0046656">
    <property type="term" value="P:folic acid biosynthetic process"/>
    <property type="evidence" value="ECO:0007669"/>
    <property type="project" value="UniProtKB-UniRule"/>
</dbReference>
<dbReference type="SUPFAM" id="SSF55620">
    <property type="entry name" value="Tetrahydrobiopterin biosynthesis enzymes-like"/>
    <property type="match status" value="1"/>
</dbReference>
<evidence type="ECO:0000256" key="2">
    <source>
        <dbReference type="ARBA" id="ARBA00005051"/>
    </source>
</evidence>
<dbReference type="STRING" id="478801.Ksed_24750"/>
<proteinExistence type="inferred from homology"/>
<protein>
    <recommendedName>
        <fullName evidence="9">Bifunctional folate synthesis protein</fullName>
    </recommendedName>
    <domain>
        <recommendedName>
            <fullName evidence="9">Dihydroneopterin aldolase</fullName>
            <shortName evidence="9">DHNA</shortName>
            <ecNumber evidence="9">4.1.2.25</ecNumber>
        </recommendedName>
        <alternativeName>
            <fullName evidence="9">7,8-dihydroneopterin aldolase</fullName>
        </alternativeName>
    </domain>
    <domain>
        <recommendedName>
            <fullName evidence="9">2-amino-4-hydroxy-6-hydroxymethyldihydropteridine pyrophosphokinase</fullName>
            <ecNumber evidence="9">2.7.6.3</ecNumber>
        </recommendedName>
        <alternativeName>
            <fullName evidence="9">6-hydroxymethyl-7,8-dihydropterin pyrophosphokinase</fullName>
            <shortName evidence="9">PPPK</shortName>
        </alternativeName>
        <alternativeName>
            <fullName evidence="9">7,8-dihydro-6-hydroxymethylpterin pyrophosphokinase</fullName>
            <shortName evidence="9">HPPK</shortName>
        </alternativeName>
    </domain>
</protein>
<keyword evidence="8 9" id="KW-0289">Folate biosynthesis</keyword>
<accession>C7NFT2</accession>
<comment type="catalytic activity">
    <reaction evidence="9">
        <text>7,8-dihydroneopterin = 6-hydroxymethyl-7,8-dihydropterin + glycolaldehyde</text>
        <dbReference type="Rhea" id="RHEA:10540"/>
        <dbReference type="ChEBI" id="CHEBI:17001"/>
        <dbReference type="ChEBI" id="CHEBI:17071"/>
        <dbReference type="ChEBI" id="CHEBI:44841"/>
        <dbReference type="EC" id="4.1.2.25"/>
    </reaction>
</comment>
<dbReference type="KEGG" id="kse:Ksed_24750"/>
<sequence length="295" mass="31155">MIRLAGVRAHGHHGVFEHERRDGQEFVVDLVAHLPVGAGGGDEISATLHYGEAAEALVEVLAGEPVDLLETLVERLLDAVEQLPGGRACPRLEVTVHKPQAPITVPFADVSVTGVRDQRVPAVVALGANLGDATGTLASAVGELAELPGVELVGLSPLVESDPVGGVEQPVYLNAVARVETTLAAADLLAALHRIEARHGRTREVRWGARTLDLDLIQHGDPRAGTEVRCVPEGVGLHLPHPRASERAFVLGPWLAVDPVAELDGRPVSQWLAELDQDGVRSGPPWPALTRGGRA</sequence>
<dbReference type="GO" id="GO:0004150">
    <property type="term" value="F:dihydroneopterin aldolase activity"/>
    <property type="evidence" value="ECO:0007669"/>
    <property type="project" value="UniProtKB-UniRule"/>
</dbReference>
<keyword evidence="6" id="KW-0418">Kinase</keyword>
<dbReference type="UniPathway" id="UPA00077">
    <property type="reaction ID" value="UER00154"/>
</dbReference>
<keyword evidence="9" id="KW-0456">Lyase</keyword>
<comment type="pathway">
    <text evidence="2">Cofactor biosynthesis; tetrahydrofolate biosynthesis; 2-amino-4-hydroxy-6-hydroxymethyl-7,8-dihydropteridine diphosphate from 7,8-dihydroneopterin triphosphate: step 4/4.</text>
</comment>
<dbReference type="InterPro" id="IPR006157">
    <property type="entry name" value="FolB_dom"/>
</dbReference>
<keyword evidence="5" id="KW-0547">Nucleotide-binding</keyword>
<dbReference type="GO" id="GO:0003848">
    <property type="term" value="F:2-amino-4-hydroxy-6-hydroxymethyldihydropteridine diphosphokinase activity"/>
    <property type="evidence" value="ECO:0007669"/>
    <property type="project" value="UniProtKB-EC"/>
</dbReference>
<comment type="similarity">
    <text evidence="9">Belongs to the DHNA family.</text>
</comment>
<dbReference type="GO" id="GO:0005524">
    <property type="term" value="F:ATP binding"/>
    <property type="evidence" value="ECO:0007669"/>
    <property type="project" value="UniProtKB-KW"/>
</dbReference>
<dbReference type="Gene3D" id="3.30.70.560">
    <property type="entry name" value="7,8-Dihydro-6-hydroxymethylpterin-pyrophosphokinase HPPK"/>
    <property type="match status" value="1"/>
</dbReference>
<dbReference type="Pfam" id="PF02152">
    <property type="entry name" value="FolB"/>
    <property type="match status" value="1"/>
</dbReference>
<comment type="similarity">
    <text evidence="3">In the N-terminal section; belongs to the DHNA family.</text>
</comment>
<dbReference type="EC" id="2.7.6.3" evidence="9"/>
<name>C7NFT2_KYTSD</name>
<dbReference type="NCBIfam" id="TIGR00526">
    <property type="entry name" value="folB_dom"/>
    <property type="match status" value="1"/>
</dbReference>
<evidence type="ECO:0000256" key="7">
    <source>
        <dbReference type="ARBA" id="ARBA00022840"/>
    </source>
</evidence>
<feature type="domain" description="7,8-dihydro-6-hydroxymethylpterin-pyrophosphokinase" evidence="10">
    <location>
        <begin position="206"/>
        <end position="217"/>
    </location>
</feature>
<dbReference type="GO" id="GO:0046654">
    <property type="term" value="P:tetrahydrofolate biosynthetic process"/>
    <property type="evidence" value="ECO:0007669"/>
    <property type="project" value="UniProtKB-UniRule"/>
</dbReference>
<gene>
    <name evidence="11" type="ordered locus">Ksed_24750</name>
</gene>
<dbReference type="NCBIfam" id="TIGR01498">
    <property type="entry name" value="folK"/>
    <property type="match status" value="1"/>
</dbReference>
<comment type="function">
    <text evidence="9">Catalyzes the conversion of 7,8-dihydroneopterin to 6-hydroxymethyl-7,8-dihydropterin.</text>
</comment>
<dbReference type="InterPro" id="IPR000550">
    <property type="entry name" value="Hppk"/>
</dbReference>
<comment type="pathway">
    <text evidence="9">Cofactor biosynthesis; tetrahydrofolate biosynthesis; 2-amino-4-hydroxy-6-hydroxymethyl-7,8-dihydropteridine diphosphate from 7,8-dihydroneopterin triphosphate: step 3/4.</text>
</comment>
<dbReference type="PROSITE" id="PS00794">
    <property type="entry name" value="HPPK"/>
    <property type="match status" value="1"/>
</dbReference>
<evidence type="ECO:0000256" key="6">
    <source>
        <dbReference type="ARBA" id="ARBA00022777"/>
    </source>
</evidence>
<evidence type="ECO:0000256" key="5">
    <source>
        <dbReference type="ARBA" id="ARBA00022741"/>
    </source>
</evidence>
<evidence type="ECO:0000259" key="10">
    <source>
        <dbReference type="PROSITE" id="PS00794"/>
    </source>
</evidence>
<dbReference type="EC" id="4.1.2.25" evidence="9"/>
<dbReference type="InterPro" id="IPR006156">
    <property type="entry name" value="Dihydroneopterin_aldolase"/>
</dbReference>
<evidence type="ECO:0000256" key="8">
    <source>
        <dbReference type="ARBA" id="ARBA00022909"/>
    </source>
</evidence>
<reference evidence="11 12" key="1">
    <citation type="journal article" date="2009" name="Stand. Genomic Sci.">
        <title>Complete genome sequence of Kytococcus sedentarius type strain (541).</title>
        <authorList>
            <person name="Sims D."/>
            <person name="Brettin T."/>
            <person name="Detter J.C."/>
            <person name="Han C."/>
            <person name="Lapidus A."/>
            <person name="Copeland A."/>
            <person name="Glavina Del Rio T."/>
            <person name="Nolan M."/>
            <person name="Chen F."/>
            <person name="Lucas S."/>
            <person name="Tice H."/>
            <person name="Cheng J.F."/>
            <person name="Bruce D."/>
            <person name="Goodwin L."/>
            <person name="Pitluck S."/>
            <person name="Ovchinnikova G."/>
            <person name="Pati A."/>
            <person name="Ivanova N."/>
            <person name="Mavrommatis K."/>
            <person name="Chen A."/>
            <person name="Palaniappan K."/>
            <person name="D'haeseleer P."/>
            <person name="Chain P."/>
            <person name="Bristow J."/>
            <person name="Eisen J.A."/>
            <person name="Markowitz V."/>
            <person name="Hugenholtz P."/>
            <person name="Schneider S."/>
            <person name="Goker M."/>
            <person name="Pukall R."/>
            <person name="Kyrpides N.C."/>
            <person name="Klenk H.P."/>
        </authorList>
    </citation>
    <scope>NUCLEOTIDE SEQUENCE [LARGE SCALE GENOMIC DNA]</scope>
    <source>
        <strain evidence="12">ATCC 14392 / DSM 20547 / JCM 11482 / CCUG 33030 / NBRC 15357 / NCTC 11040 / CCM 314 / 541</strain>
    </source>
</reference>
<dbReference type="SUPFAM" id="SSF55083">
    <property type="entry name" value="6-hydroxymethyl-7,8-dihydropterin pyrophosphokinase, HPPK"/>
    <property type="match status" value="1"/>
</dbReference>
<dbReference type="EMBL" id="CP001686">
    <property type="protein sequence ID" value="ACV07440.1"/>
    <property type="molecule type" value="Genomic_DNA"/>
</dbReference>
<keyword evidence="4" id="KW-0808">Transferase</keyword>
<dbReference type="eggNOG" id="COG0801">
    <property type="taxonomic scope" value="Bacteria"/>
</dbReference>
<dbReference type="GO" id="GO:0016301">
    <property type="term" value="F:kinase activity"/>
    <property type="evidence" value="ECO:0007669"/>
    <property type="project" value="UniProtKB-KW"/>
</dbReference>
<organism evidence="11 12">
    <name type="scientific">Kytococcus sedentarius (strain ATCC 14392 / DSM 20547 / JCM 11482 / CCUG 33030 / NBRC 15357 / NCTC 11040 / CCM 314 / 541)</name>
    <name type="common">Micrococcus sedentarius</name>
    <dbReference type="NCBI Taxonomy" id="478801"/>
    <lineage>
        <taxon>Bacteria</taxon>
        <taxon>Bacillati</taxon>
        <taxon>Actinomycetota</taxon>
        <taxon>Actinomycetes</taxon>
        <taxon>Micrococcales</taxon>
        <taxon>Kytococcaceae</taxon>
        <taxon>Kytococcus</taxon>
    </lineage>
</organism>
<dbReference type="InterPro" id="IPR043133">
    <property type="entry name" value="GTP-CH-I_C/QueF"/>
</dbReference>
<dbReference type="SMART" id="SM00905">
    <property type="entry name" value="FolB"/>
    <property type="match status" value="1"/>
</dbReference>
<dbReference type="PANTHER" id="PTHR43071">
    <property type="entry name" value="2-AMINO-4-HYDROXY-6-HYDROXYMETHYLDIHYDROPTERIDINE PYROPHOSPHOKINASE"/>
    <property type="match status" value="1"/>
</dbReference>
<dbReference type="NCBIfam" id="TIGR00525">
    <property type="entry name" value="folB"/>
    <property type="match status" value="1"/>
</dbReference>
<keyword evidence="7" id="KW-0067">ATP-binding</keyword>
<dbReference type="CDD" id="cd00483">
    <property type="entry name" value="HPPK"/>
    <property type="match status" value="1"/>
</dbReference>
<dbReference type="Pfam" id="PF01288">
    <property type="entry name" value="HPPK"/>
    <property type="match status" value="1"/>
</dbReference>
<evidence type="ECO:0000256" key="4">
    <source>
        <dbReference type="ARBA" id="ARBA00022679"/>
    </source>
</evidence>
<dbReference type="AlphaFoldDB" id="C7NFT2"/>
<evidence type="ECO:0000313" key="12">
    <source>
        <dbReference type="Proteomes" id="UP000006666"/>
    </source>
</evidence>
<evidence type="ECO:0000256" key="1">
    <source>
        <dbReference type="ARBA" id="ARBA00000198"/>
    </source>
</evidence>
<evidence type="ECO:0000313" key="11">
    <source>
        <dbReference type="EMBL" id="ACV07440.1"/>
    </source>
</evidence>
<dbReference type="eggNOG" id="COG1539">
    <property type="taxonomic scope" value="Bacteria"/>
</dbReference>